<evidence type="ECO:0000313" key="1">
    <source>
        <dbReference type="EMBL" id="KAJ8545181.1"/>
    </source>
</evidence>
<name>A0A9Q1LUF3_9SOLA</name>
<gene>
    <name evidence="1" type="ORF">K7X08_017764</name>
</gene>
<dbReference type="SUPFAM" id="SSF48403">
    <property type="entry name" value="Ankyrin repeat"/>
    <property type="match status" value="1"/>
</dbReference>
<dbReference type="Gene3D" id="1.25.40.20">
    <property type="entry name" value="Ankyrin repeat-containing domain"/>
    <property type="match status" value="1"/>
</dbReference>
<dbReference type="Pfam" id="PF12796">
    <property type="entry name" value="Ank_2"/>
    <property type="match status" value="1"/>
</dbReference>
<dbReference type="Proteomes" id="UP001152561">
    <property type="component" value="Unassembled WGS sequence"/>
</dbReference>
<dbReference type="InterPro" id="IPR036770">
    <property type="entry name" value="Ankyrin_rpt-contain_sf"/>
</dbReference>
<proteinExistence type="predicted"/>
<keyword evidence="2" id="KW-1185">Reference proteome</keyword>
<organism evidence="1 2">
    <name type="scientific">Anisodus acutangulus</name>
    <dbReference type="NCBI Taxonomy" id="402998"/>
    <lineage>
        <taxon>Eukaryota</taxon>
        <taxon>Viridiplantae</taxon>
        <taxon>Streptophyta</taxon>
        <taxon>Embryophyta</taxon>
        <taxon>Tracheophyta</taxon>
        <taxon>Spermatophyta</taxon>
        <taxon>Magnoliopsida</taxon>
        <taxon>eudicotyledons</taxon>
        <taxon>Gunneridae</taxon>
        <taxon>Pentapetalae</taxon>
        <taxon>asterids</taxon>
        <taxon>lamiids</taxon>
        <taxon>Solanales</taxon>
        <taxon>Solanaceae</taxon>
        <taxon>Solanoideae</taxon>
        <taxon>Hyoscyameae</taxon>
        <taxon>Anisodus</taxon>
    </lineage>
</organism>
<dbReference type="EMBL" id="JAJAGQ010000013">
    <property type="protein sequence ID" value="KAJ8545181.1"/>
    <property type="molecule type" value="Genomic_DNA"/>
</dbReference>
<dbReference type="InterPro" id="IPR002110">
    <property type="entry name" value="Ankyrin_rpt"/>
</dbReference>
<protein>
    <submittedName>
        <fullName evidence="1">Uncharacterized protein</fullName>
    </submittedName>
</protein>
<comment type="caution">
    <text evidence="1">The sequence shown here is derived from an EMBL/GenBank/DDBJ whole genome shotgun (WGS) entry which is preliminary data.</text>
</comment>
<dbReference type="PANTHER" id="PTHR24121">
    <property type="entry name" value="NO MECHANORECEPTOR POTENTIAL C, ISOFORM D-RELATED"/>
    <property type="match status" value="1"/>
</dbReference>
<sequence length="126" mass="13644">MAEPILKKDPSLASHGISERGETVLHIAAAARSTNFLGELMKLMETGDLELPNIDGSTAFCFAAASGFVEIAKAMREKNPNLPNIRGEEKELPITVAALVRNKAMVSYLLRCGIEYILEGPEITSQ</sequence>
<dbReference type="PANTHER" id="PTHR24121:SF16">
    <property type="entry name" value="NON-SPECIFIC SERINE_THREONINE PROTEIN KINASE"/>
    <property type="match status" value="1"/>
</dbReference>
<dbReference type="AlphaFoldDB" id="A0A9Q1LUF3"/>
<dbReference type="OrthoDB" id="1717996at2759"/>
<accession>A0A9Q1LUF3</accession>
<reference evidence="2" key="1">
    <citation type="journal article" date="2023" name="Proc. Natl. Acad. Sci. U.S.A.">
        <title>Genomic and structural basis for evolution of tropane alkaloid biosynthesis.</title>
        <authorList>
            <person name="Wanga Y.-J."/>
            <person name="Taina T."/>
            <person name="Yua J.-Y."/>
            <person name="Lia J."/>
            <person name="Xua B."/>
            <person name="Chenc J."/>
            <person name="D'Auriad J.C."/>
            <person name="Huanga J.-P."/>
            <person name="Huanga S.-X."/>
        </authorList>
    </citation>
    <scope>NUCLEOTIDE SEQUENCE [LARGE SCALE GENOMIC DNA]</scope>
    <source>
        <strain evidence="2">cv. KIB-2019</strain>
    </source>
</reference>
<evidence type="ECO:0000313" key="2">
    <source>
        <dbReference type="Proteomes" id="UP001152561"/>
    </source>
</evidence>
<dbReference type="SMART" id="SM00248">
    <property type="entry name" value="ANK"/>
    <property type="match status" value="3"/>
</dbReference>